<dbReference type="GO" id="GO:0016887">
    <property type="term" value="F:ATP hydrolysis activity"/>
    <property type="evidence" value="ECO:0007669"/>
    <property type="project" value="EnsemblFungi"/>
</dbReference>
<keyword evidence="2" id="KW-0547">Nucleotide-binding</keyword>
<protein>
    <recommendedName>
        <fullName evidence="6">ABC transporter domain-containing protein</fullName>
    </recommendedName>
</protein>
<dbReference type="STRING" id="284593.Q6FWW6"/>
<dbReference type="GeneID" id="2886858"/>
<evidence type="ECO:0000256" key="5">
    <source>
        <dbReference type="SAM" id="MobiDB-lite"/>
    </source>
</evidence>
<dbReference type="FunFam" id="3.40.50.300:FF:000618">
    <property type="entry name" value="ATP-binding cassette (ABC) transporter, putative"/>
    <property type="match status" value="1"/>
</dbReference>
<dbReference type="eggNOG" id="KOG0927">
    <property type="taxonomic scope" value="Eukaryota"/>
</dbReference>
<dbReference type="InterPro" id="IPR003593">
    <property type="entry name" value="AAA+_ATPase"/>
</dbReference>
<dbReference type="SUPFAM" id="SSF52540">
    <property type="entry name" value="P-loop containing nucleoside triphosphate hydrolases"/>
    <property type="match status" value="2"/>
</dbReference>
<keyword evidence="9" id="KW-1185">Reference proteome</keyword>
<dbReference type="GO" id="GO:0005524">
    <property type="term" value="F:ATP binding"/>
    <property type="evidence" value="ECO:0007669"/>
    <property type="project" value="UniProtKB-KW"/>
</dbReference>
<keyword evidence="4" id="KW-0175">Coiled coil</keyword>
<proteinExistence type="predicted"/>
<keyword evidence="1" id="KW-0677">Repeat</keyword>
<dbReference type="InterPro" id="IPR003439">
    <property type="entry name" value="ABC_transporter-like_ATP-bd"/>
</dbReference>
<keyword evidence="3" id="KW-0067">ATP-binding</keyword>
<evidence type="ECO:0000313" key="9">
    <source>
        <dbReference type="Proteomes" id="UP000002428"/>
    </source>
</evidence>
<feature type="coiled-coil region" evidence="4">
    <location>
        <begin position="262"/>
        <end position="289"/>
    </location>
</feature>
<dbReference type="Proteomes" id="UP000002428">
    <property type="component" value="Chromosome C"/>
</dbReference>
<dbReference type="Gene3D" id="3.40.50.300">
    <property type="entry name" value="P-loop containing nucleotide triphosphate hydrolases"/>
    <property type="match status" value="2"/>
</dbReference>
<dbReference type="PROSITE" id="PS50893">
    <property type="entry name" value="ABC_TRANSPORTER_2"/>
    <property type="match status" value="2"/>
</dbReference>
<organism evidence="8 9">
    <name type="scientific">Candida glabrata (strain ATCC 2001 / BCRC 20586 / JCM 3761 / NBRC 0622 / NRRL Y-65 / CBS 138)</name>
    <name type="common">Yeast</name>
    <name type="synonym">Nakaseomyces glabratus</name>
    <dbReference type="NCBI Taxonomy" id="284593"/>
    <lineage>
        <taxon>Eukaryota</taxon>
        <taxon>Fungi</taxon>
        <taxon>Dikarya</taxon>
        <taxon>Ascomycota</taxon>
        <taxon>Saccharomycotina</taxon>
        <taxon>Saccharomycetes</taxon>
        <taxon>Saccharomycetales</taxon>
        <taxon>Saccharomycetaceae</taxon>
        <taxon>Nakaseomyces</taxon>
    </lineage>
</organism>
<dbReference type="PROSITE" id="PS00211">
    <property type="entry name" value="ABC_TRANSPORTER_1"/>
    <property type="match status" value="1"/>
</dbReference>
<gene>
    <name evidence="7" type="primary">ARB1</name>
    <name evidence="7 8" type="ordered locus">CAGL0C02343g</name>
</gene>
<evidence type="ECO:0000256" key="4">
    <source>
        <dbReference type="SAM" id="Coils"/>
    </source>
</evidence>
<dbReference type="CDD" id="cd03221">
    <property type="entry name" value="ABCF_EF-3"/>
    <property type="match status" value="2"/>
</dbReference>
<evidence type="ECO:0000256" key="2">
    <source>
        <dbReference type="ARBA" id="ARBA00022741"/>
    </source>
</evidence>
<dbReference type="FunCoup" id="Q6FWW6">
    <property type="interactions" value="1101"/>
</dbReference>
<dbReference type="GO" id="GO:0000056">
    <property type="term" value="P:ribosomal small subunit export from nucleus"/>
    <property type="evidence" value="ECO:0007669"/>
    <property type="project" value="EnsemblFungi"/>
</dbReference>
<feature type="region of interest" description="Disordered" evidence="5">
    <location>
        <begin position="102"/>
        <end position="155"/>
    </location>
</feature>
<dbReference type="SMART" id="SM00382">
    <property type="entry name" value="AAA"/>
    <property type="match status" value="2"/>
</dbReference>
<accession>Q6FWW6</accession>
<dbReference type="InterPro" id="IPR027417">
    <property type="entry name" value="P-loop_NTPase"/>
</dbReference>
<feature type="compositionally biased region" description="Polar residues" evidence="5">
    <location>
        <begin position="102"/>
        <end position="112"/>
    </location>
</feature>
<dbReference type="Pfam" id="PF00005">
    <property type="entry name" value="ABC_tran"/>
    <property type="match status" value="2"/>
</dbReference>
<evidence type="ECO:0000256" key="3">
    <source>
        <dbReference type="ARBA" id="ARBA00022840"/>
    </source>
</evidence>
<dbReference type="VEuPathDB" id="FungiDB:CAGL0C02343g"/>
<sequence length="720" mass="81063">MKIYDVIFGKTTPRSIFNRQSCSSPLPPLAHLRHLQLPPPSPRSRIIPLFRIPALLCFSASLLLLLSPLQSNSATMTYFCIGVRYDHMFYILIHYGQLSWKRSPTPTRNTMPPVSASKAKRDAKKAEREAKKKSEGKTIRKLGKKKEAGTEEDAAEAAAREIEQLKLQTDKDGLSDRVTTGVLDSLETSRDIKMSSVSLLFHGKVLIQDSNLELNYGRRYGLLGENGCGKSTFLKALATREYPIPDHIDVYLLDEPAAPTEYSALEYVVREAQNELKRVEDLVEKIILEDGPESELLDPLYERMDGMDPSTFESRAAVILIGLGFNSQTILKKTKDMSGGWKMRVALAKALFVKPTLLLLDDPTAHLDLEACVWLEEYLKRFDRTLVLVSHSQDFLNGVCTNMIDMRMQKLMQYGGNYDSYIKTRTELETNQMKQYNKQQEEIAHIKKFIASAGTYANLVKQAKSRQKILDKMEADGLIQPVVPDRVFSFRFPPVERLPPPVLAFDDISFAYDGNPENNLYEHLNFGVDMDSRTALVGPNGVGKSTLLKIMTGELMPQSGRVSRHTHVKLGVYSQHSQDQLDLTKSALEFVRDKYSNISQDFQYWRGQLGRYGLTGDAQKVQMGTLSEGQRSRVVFALLALENPNVLLLDEPTNGLDIPTIDSLADAINEFNGGVVVVSHDFRLLDKIAKDIFVVEDKTATRWDGSILDYKKKLAKNVVL</sequence>
<dbReference type="AlphaFoldDB" id="Q6FWW6"/>
<dbReference type="OMA" id="QYEGTML"/>
<dbReference type="PANTHER" id="PTHR19211">
    <property type="entry name" value="ATP-BINDING TRANSPORT PROTEIN-RELATED"/>
    <property type="match status" value="1"/>
</dbReference>
<dbReference type="EMBL" id="CR380949">
    <property type="protein sequence ID" value="CAG58184.2"/>
    <property type="molecule type" value="Genomic_DNA"/>
</dbReference>
<name>Q6FWW6_CANGA</name>
<dbReference type="FunFam" id="3.40.50.300:FF:000549">
    <property type="entry name" value="ABC transporter ATP-binding protein arb1"/>
    <property type="match status" value="1"/>
</dbReference>
<feature type="compositionally biased region" description="Basic and acidic residues" evidence="5">
    <location>
        <begin position="124"/>
        <end position="138"/>
    </location>
</feature>
<dbReference type="GO" id="GO:0006515">
    <property type="term" value="P:protein quality control for misfolded or incompletely synthesized proteins"/>
    <property type="evidence" value="ECO:0007669"/>
    <property type="project" value="EnsemblFungi"/>
</dbReference>
<dbReference type="InterPro" id="IPR050611">
    <property type="entry name" value="ABCF"/>
</dbReference>
<reference evidence="8 9" key="1">
    <citation type="journal article" date="2004" name="Nature">
        <title>Genome evolution in yeasts.</title>
        <authorList>
            <consortium name="Genolevures"/>
            <person name="Dujon B."/>
            <person name="Sherman D."/>
            <person name="Fischer G."/>
            <person name="Durrens P."/>
            <person name="Casaregola S."/>
            <person name="Lafontaine I."/>
            <person name="de Montigny J."/>
            <person name="Marck C."/>
            <person name="Neuveglise C."/>
            <person name="Talla E."/>
            <person name="Goffard N."/>
            <person name="Frangeul L."/>
            <person name="Aigle M."/>
            <person name="Anthouard V."/>
            <person name="Babour A."/>
            <person name="Barbe V."/>
            <person name="Barnay S."/>
            <person name="Blanchin S."/>
            <person name="Beckerich J.M."/>
            <person name="Beyne E."/>
            <person name="Bleykasten C."/>
            <person name="Boisrame A."/>
            <person name="Boyer J."/>
            <person name="Cattolico L."/>
            <person name="Confanioleri F."/>
            <person name="de Daruvar A."/>
            <person name="Despons L."/>
            <person name="Fabre E."/>
            <person name="Fairhead C."/>
            <person name="Ferry-Dumazet H."/>
            <person name="Groppi A."/>
            <person name="Hantraye F."/>
            <person name="Hennequin C."/>
            <person name="Jauniaux N."/>
            <person name="Joyet P."/>
            <person name="Kachouri R."/>
            <person name="Kerrest A."/>
            <person name="Koszul R."/>
            <person name="Lemaire M."/>
            <person name="Lesur I."/>
            <person name="Ma L."/>
            <person name="Muller H."/>
            <person name="Nicaud J.M."/>
            <person name="Nikolski M."/>
            <person name="Oztas S."/>
            <person name="Ozier-Kalogeropoulos O."/>
            <person name="Pellenz S."/>
            <person name="Potier S."/>
            <person name="Richard G.F."/>
            <person name="Straub M.L."/>
            <person name="Suleau A."/>
            <person name="Swennene D."/>
            <person name="Tekaia F."/>
            <person name="Wesolowski-Louvel M."/>
            <person name="Westhof E."/>
            <person name="Wirth B."/>
            <person name="Zeniou-Meyer M."/>
            <person name="Zivanovic I."/>
            <person name="Bolotin-Fukuhara M."/>
            <person name="Thierry A."/>
            <person name="Bouchier C."/>
            <person name="Caudron B."/>
            <person name="Scarpelli C."/>
            <person name="Gaillardin C."/>
            <person name="Weissenbach J."/>
            <person name="Wincker P."/>
            <person name="Souciet J.L."/>
        </authorList>
    </citation>
    <scope>NUCLEOTIDE SEQUENCE [LARGE SCALE GENOMIC DNA]</scope>
    <source>
        <strain evidence="9">ATCC 2001 / BCRC 20586 / JCM 3761 / NBRC 0622 / NRRL Y-65 / CBS 138</strain>
    </source>
</reference>
<evidence type="ECO:0000313" key="7">
    <source>
        <dbReference type="CGD" id="CAL0127360"/>
    </source>
</evidence>
<dbReference type="InParanoid" id="Q6FWW6"/>
<dbReference type="GO" id="GO:0005634">
    <property type="term" value="C:nucleus"/>
    <property type="evidence" value="ECO:0007669"/>
    <property type="project" value="EnsemblFungi"/>
</dbReference>
<feature type="domain" description="ABC transporter" evidence="6">
    <location>
        <begin position="503"/>
        <end position="720"/>
    </location>
</feature>
<dbReference type="InterPro" id="IPR017871">
    <property type="entry name" value="ABC_transporter-like_CS"/>
</dbReference>
<dbReference type="CGD" id="CAL0127360">
    <property type="gene designation" value="ARB1"/>
</dbReference>
<dbReference type="GO" id="GO:0043335">
    <property type="term" value="P:protein unfolding"/>
    <property type="evidence" value="ECO:0007669"/>
    <property type="project" value="EnsemblFungi"/>
</dbReference>
<dbReference type="InterPro" id="IPR032781">
    <property type="entry name" value="ABC_tran_Xtn"/>
</dbReference>
<evidence type="ECO:0000313" key="8">
    <source>
        <dbReference type="EMBL" id="CAG58184.2"/>
    </source>
</evidence>
<evidence type="ECO:0000259" key="6">
    <source>
        <dbReference type="PROSITE" id="PS50893"/>
    </source>
</evidence>
<dbReference type="PANTHER" id="PTHR19211:SF15">
    <property type="entry name" value="ATP-BINDING CASSETTE SUB-FAMILY F MEMBER 2"/>
    <property type="match status" value="1"/>
</dbReference>
<dbReference type="RefSeq" id="XP_445278.2">
    <property type="nucleotide sequence ID" value="XM_445278.2"/>
</dbReference>
<evidence type="ECO:0000256" key="1">
    <source>
        <dbReference type="ARBA" id="ARBA00022737"/>
    </source>
</evidence>
<feature type="domain" description="ABC transporter" evidence="6">
    <location>
        <begin position="192"/>
        <end position="433"/>
    </location>
</feature>
<dbReference type="KEGG" id="cgr:2886858"/>
<dbReference type="Pfam" id="PF12848">
    <property type="entry name" value="ABC_tran_Xtn"/>
    <property type="match status" value="1"/>
</dbReference>
<dbReference type="HOGENOM" id="CLU_000604_36_6_1"/>